<dbReference type="eggNOG" id="COG3525">
    <property type="taxonomic scope" value="Bacteria"/>
</dbReference>
<feature type="active site" description="Proton donor" evidence="6">
    <location>
        <position position="288"/>
    </location>
</feature>
<dbReference type="InterPro" id="IPR025705">
    <property type="entry name" value="Beta_hexosaminidase_sua/sub"/>
</dbReference>
<dbReference type="InterPro" id="IPR000421">
    <property type="entry name" value="FA58C"/>
</dbReference>
<dbReference type="InterPro" id="IPR015882">
    <property type="entry name" value="HEX_bac_N"/>
</dbReference>
<evidence type="ECO:0000259" key="9">
    <source>
        <dbReference type="Pfam" id="PF00754"/>
    </source>
</evidence>
<dbReference type="EMBL" id="GL945017">
    <property type="protein sequence ID" value="EGN56975.1"/>
    <property type="molecule type" value="Genomic_DNA"/>
</dbReference>
<feature type="domain" description="Beta-hexosaminidase bacterial type N-terminal" evidence="10">
    <location>
        <begin position="53"/>
        <end position="110"/>
    </location>
</feature>
<dbReference type="Pfam" id="PF00754">
    <property type="entry name" value="F5_F8_type_C"/>
    <property type="match status" value="1"/>
</dbReference>
<dbReference type="Gene3D" id="3.30.379.10">
    <property type="entry name" value="Chitobiase/beta-hexosaminidase domain 2-like"/>
    <property type="match status" value="1"/>
</dbReference>
<accession>F8NC08</accession>
<dbReference type="GO" id="GO:0030203">
    <property type="term" value="P:glycosaminoglycan metabolic process"/>
    <property type="evidence" value="ECO:0007669"/>
    <property type="project" value="TreeGrafter"/>
</dbReference>
<dbReference type="InterPro" id="IPR017853">
    <property type="entry name" value="GH"/>
</dbReference>
<feature type="domain" description="F5/8 type C" evidence="9">
    <location>
        <begin position="533"/>
        <end position="648"/>
    </location>
</feature>
<dbReference type="AlphaFoldDB" id="F8NC08"/>
<sequence length="663" mass="76429">MKNMVRQMLISSMAVFTIPAAAQQFIPHLMPQPKVIEMEKGKAFKLTKPLQECVESTYDTSLPEERYKIDITAQGINVKSRNRQGLLYALQTLSQLRQGDKLPLGHIEDHPTYAWRGCMIDVSRHFFPISFLEKQVEILSHYKINRLHLHLTDAGGWRIQIKEYPKLTKIAAWRTQSDWTEWWDKGYDRQYLSEGNPAAYGGYYTQEQLKELVAYAADRGITIVPEIEMPGHSQEVTEAYPELKCIGNSGPQGDLCPSNEATYAFLFNVMREVMDVFPSHFIHIGGDEAGKEAWRKCPRCIHLAKQLGLHSTDNLQGYLIQRMAAFLKLFGREAIGWDEVLTDSLVKSNPSLGSNMNIMVWRDSKAVQEAIMRGHNVILTPGEYYLDRYQDDPRFVHKAFGGYLSLEGLWRYRPDQFSLPSTVDTCGKGHILGIQGNLWTEQIPTAKHAEYMLYPREMAIAEKGWSGDRLSYPQLRQSIFNQIEWLNDHQVNAFDLRKEHGDRKESLKPVNNRALFATVTYHSLYADRYAAEGDKSLVDGKLGGWSNNDGRWQGFMQGRDLTKNPLDITVDLGEVKPLNSITMEMMQFDNPWIFFPKTFRISVSKDGVNYRELYTRVQPREHLNTITVMPWQWKGKDRARYLHIEANCDNPGEWIFTDEIIVR</sequence>
<dbReference type="Proteomes" id="UP000002772">
    <property type="component" value="Unassembled WGS sequence"/>
</dbReference>
<evidence type="ECO:0000256" key="7">
    <source>
        <dbReference type="SAM" id="SignalP"/>
    </source>
</evidence>
<keyword evidence="4 11" id="KW-0378">Hydrolase</keyword>
<dbReference type="RefSeq" id="WP_007574317.1">
    <property type="nucleotide sequence ID" value="NZ_BPTS01000001.1"/>
</dbReference>
<name>F8NC08_9BACT</name>
<dbReference type="GO" id="GO:0004563">
    <property type="term" value="F:beta-N-acetylhexosaminidase activity"/>
    <property type="evidence" value="ECO:0007669"/>
    <property type="project" value="UniProtKB-EC"/>
</dbReference>
<dbReference type="CDD" id="cd06563">
    <property type="entry name" value="GH20_chitobiase-like"/>
    <property type="match status" value="1"/>
</dbReference>
<dbReference type="GO" id="GO:0005975">
    <property type="term" value="P:carbohydrate metabolic process"/>
    <property type="evidence" value="ECO:0007669"/>
    <property type="project" value="InterPro"/>
</dbReference>
<comment type="catalytic activity">
    <reaction evidence="1">
        <text>Hydrolysis of terminal non-reducing N-acetyl-D-hexosamine residues in N-acetyl-beta-D-hexosaminides.</text>
        <dbReference type="EC" id="3.2.1.52"/>
    </reaction>
</comment>
<reference evidence="12" key="1">
    <citation type="journal article" date="2011" name="Stand. Genomic Sci.">
        <title>Non-contiguous finished genome sequence of the opportunistic oral pathogen Prevotella multisaccharivorax type strain (PPPA20).</title>
        <authorList>
            <person name="Pati A."/>
            <person name="Gronow S."/>
            <person name="Lu M."/>
            <person name="Lapidus A."/>
            <person name="Nolan M."/>
            <person name="Lucas S."/>
            <person name="Hammon N."/>
            <person name="Deshpande S."/>
            <person name="Cheng J.F."/>
            <person name="Tapia R."/>
            <person name="Han C."/>
            <person name="Goodwin L."/>
            <person name="Pitluck S."/>
            <person name="Liolios K."/>
            <person name="Pagani I."/>
            <person name="Mavromatis K."/>
            <person name="Mikhailova N."/>
            <person name="Huntemann M."/>
            <person name="Chen A."/>
            <person name="Palaniappan K."/>
            <person name="Land M."/>
            <person name="Hauser L."/>
            <person name="Detter J.C."/>
            <person name="Brambilla E.M."/>
            <person name="Rohde M."/>
            <person name="Goker M."/>
            <person name="Woyke T."/>
            <person name="Bristow J."/>
            <person name="Eisen J.A."/>
            <person name="Markowitz V."/>
            <person name="Hugenholtz P."/>
            <person name="Kyrpides N.C."/>
            <person name="Klenk H.P."/>
            <person name="Ivanova N."/>
        </authorList>
    </citation>
    <scope>NUCLEOTIDE SEQUENCE [LARGE SCALE GENOMIC DNA]</scope>
    <source>
        <strain evidence="12">DSM 17128</strain>
    </source>
</reference>
<evidence type="ECO:0000256" key="3">
    <source>
        <dbReference type="ARBA" id="ARBA00012663"/>
    </source>
</evidence>
<evidence type="ECO:0000256" key="6">
    <source>
        <dbReference type="PIRSR" id="PIRSR625705-1"/>
    </source>
</evidence>
<dbReference type="PANTHER" id="PTHR22600">
    <property type="entry name" value="BETA-HEXOSAMINIDASE"/>
    <property type="match status" value="1"/>
</dbReference>
<dbReference type="HOGENOM" id="CLU_007082_5_0_10"/>
<evidence type="ECO:0000259" key="8">
    <source>
        <dbReference type="Pfam" id="PF00728"/>
    </source>
</evidence>
<evidence type="ECO:0000259" key="10">
    <source>
        <dbReference type="Pfam" id="PF02838"/>
    </source>
</evidence>
<dbReference type="SUPFAM" id="SSF51445">
    <property type="entry name" value="(Trans)glycosidases"/>
    <property type="match status" value="1"/>
</dbReference>
<dbReference type="EC" id="3.2.1.52" evidence="3"/>
<keyword evidence="5 11" id="KW-0326">Glycosidase</keyword>
<feature type="signal peptide" evidence="7">
    <location>
        <begin position="1"/>
        <end position="22"/>
    </location>
</feature>
<comment type="similarity">
    <text evidence="2">Belongs to the glycosyl hydrolase 20 family.</text>
</comment>
<dbReference type="Gene3D" id="3.20.20.80">
    <property type="entry name" value="Glycosidases"/>
    <property type="match status" value="1"/>
</dbReference>
<dbReference type="PRINTS" id="PR00738">
    <property type="entry name" value="GLHYDRLASE20"/>
</dbReference>
<dbReference type="PANTHER" id="PTHR22600:SF57">
    <property type="entry name" value="BETA-N-ACETYLHEXOSAMINIDASE"/>
    <property type="match status" value="1"/>
</dbReference>
<feature type="chain" id="PRO_5003381338" description="beta-N-acetylhexosaminidase" evidence="7">
    <location>
        <begin position="23"/>
        <end position="663"/>
    </location>
</feature>
<proteinExistence type="inferred from homology"/>
<dbReference type="InterPro" id="IPR029018">
    <property type="entry name" value="Hex-like_dom2"/>
</dbReference>
<evidence type="ECO:0000256" key="4">
    <source>
        <dbReference type="ARBA" id="ARBA00022801"/>
    </source>
</evidence>
<dbReference type="Gene3D" id="2.60.120.260">
    <property type="entry name" value="Galactose-binding domain-like"/>
    <property type="match status" value="1"/>
</dbReference>
<dbReference type="Pfam" id="PF00728">
    <property type="entry name" value="Glyco_hydro_20"/>
    <property type="match status" value="1"/>
</dbReference>
<dbReference type="SUPFAM" id="SSF55545">
    <property type="entry name" value="beta-N-acetylhexosaminidase-like domain"/>
    <property type="match status" value="1"/>
</dbReference>
<protein>
    <recommendedName>
        <fullName evidence="3">beta-N-acetylhexosaminidase</fullName>
        <ecNumber evidence="3">3.2.1.52</ecNumber>
    </recommendedName>
</protein>
<dbReference type="SUPFAM" id="SSF49785">
    <property type="entry name" value="Galactose-binding domain-like"/>
    <property type="match status" value="1"/>
</dbReference>
<evidence type="ECO:0000256" key="2">
    <source>
        <dbReference type="ARBA" id="ARBA00006285"/>
    </source>
</evidence>
<evidence type="ECO:0000256" key="5">
    <source>
        <dbReference type="ARBA" id="ARBA00023295"/>
    </source>
</evidence>
<dbReference type="InterPro" id="IPR015883">
    <property type="entry name" value="Glyco_hydro_20_cat"/>
</dbReference>
<keyword evidence="7" id="KW-0732">Signal</keyword>
<dbReference type="InterPro" id="IPR008979">
    <property type="entry name" value="Galactose-bd-like_sf"/>
</dbReference>
<keyword evidence="12" id="KW-1185">Reference proteome</keyword>
<evidence type="ECO:0000313" key="12">
    <source>
        <dbReference type="Proteomes" id="UP000002772"/>
    </source>
</evidence>
<gene>
    <name evidence="11" type="ORF">Premu_1562</name>
</gene>
<feature type="domain" description="Glycoside hydrolase family 20 catalytic" evidence="8">
    <location>
        <begin position="113"/>
        <end position="467"/>
    </location>
</feature>
<dbReference type="GO" id="GO:0016020">
    <property type="term" value="C:membrane"/>
    <property type="evidence" value="ECO:0007669"/>
    <property type="project" value="TreeGrafter"/>
</dbReference>
<evidence type="ECO:0000256" key="1">
    <source>
        <dbReference type="ARBA" id="ARBA00001231"/>
    </source>
</evidence>
<evidence type="ECO:0000313" key="11">
    <source>
        <dbReference type="EMBL" id="EGN56975.1"/>
    </source>
</evidence>
<organism evidence="11 12">
    <name type="scientific">Hallella multisaccharivorax DSM 17128</name>
    <dbReference type="NCBI Taxonomy" id="688246"/>
    <lineage>
        <taxon>Bacteria</taxon>
        <taxon>Pseudomonadati</taxon>
        <taxon>Bacteroidota</taxon>
        <taxon>Bacteroidia</taxon>
        <taxon>Bacteroidales</taxon>
        <taxon>Prevotellaceae</taxon>
        <taxon>Hallella</taxon>
    </lineage>
</organism>
<dbReference type="STRING" id="688246.Premu_1562"/>
<dbReference type="Pfam" id="PF02838">
    <property type="entry name" value="Glyco_hydro_20b"/>
    <property type="match status" value="1"/>
</dbReference>
<dbReference type="OrthoDB" id="1090159at2"/>